<dbReference type="Proteomes" id="UP001175227">
    <property type="component" value="Unassembled WGS sequence"/>
</dbReference>
<dbReference type="InterPro" id="IPR008922">
    <property type="entry name" value="Di-copper_centre_dom_sf"/>
</dbReference>
<dbReference type="Gene3D" id="1.10.1280.10">
    <property type="entry name" value="Di-copper center containing domain from catechol oxidase"/>
    <property type="match status" value="1"/>
</dbReference>
<dbReference type="Pfam" id="PF00264">
    <property type="entry name" value="Tyrosinase"/>
    <property type="match status" value="1"/>
</dbReference>
<dbReference type="InterPro" id="IPR002227">
    <property type="entry name" value="Tyrosinase_Cu-bd"/>
</dbReference>
<feature type="domain" description="Tyrosinase copper-binding" evidence="1">
    <location>
        <begin position="11"/>
        <end position="22"/>
    </location>
</feature>
<dbReference type="GO" id="GO:0016491">
    <property type="term" value="F:oxidoreductase activity"/>
    <property type="evidence" value="ECO:0007669"/>
    <property type="project" value="InterPro"/>
</dbReference>
<organism evidence="2 3">
    <name type="scientific">Armillaria novae-zelandiae</name>
    <dbReference type="NCBI Taxonomy" id="153914"/>
    <lineage>
        <taxon>Eukaryota</taxon>
        <taxon>Fungi</taxon>
        <taxon>Dikarya</taxon>
        <taxon>Basidiomycota</taxon>
        <taxon>Agaricomycotina</taxon>
        <taxon>Agaricomycetes</taxon>
        <taxon>Agaricomycetidae</taxon>
        <taxon>Agaricales</taxon>
        <taxon>Marasmiineae</taxon>
        <taxon>Physalacriaceae</taxon>
        <taxon>Armillaria</taxon>
    </lineage>
</organism>
<dbReference type="EMBL" id="JAUEPR010000021">
    <property type="protein sequence ID" value="KAK0476179.1"/>
    <property type="molecule type" value="Genomic_DNA"/>
</dbReference>
<comment type="caution">
    <text evidence="2">The sequence shown here is derived from an EMBL/GenBank/DDBJ whole genome shotgun (WGS) entry which is preliminary data.</text>
</comment>
<dbReference type="SUPFAM" id="SSF48056">
    <property type="entry name" value="Di-copper centre-containing domain"/>
    <property type="match status" value="1"/>
</dbReference>
<dbReference type="AlphaFoldDB" id="A0AA39P2W8"/>
<name>A0AA39P2W8_9AGAR</name>
<proteinExistence type="predicted"/>
<evidence type="ECO:0000259" key="1">
    <source>
        <dbReference type="PROSITE" id="PS00498"/>
    </source>
</evidence>
<evidence type="ECO:0000313" key="3">
    <source>
        <dbReference type="Proteomes" id="UP001175227"/>
    </source>
</evidence>
<evidence type="ECO:0000313" key="2">
    <source>
        <dbReference type="EMBL" id="KAK0476179.1"/>
    </source>
</evidence>
<keyword evidence="3" id="KW-1185">Reference proteome</keyword>
<dbReference type="PROSITE" id="PS00498">
    <property type="entry name" value="TYROSINASE_2"/>
    <property type="match status" value="1"/>
</dbReference>
<protein>
    <recommendedName>
        <fullName evidence="1">Tyrosinase copper-binding domain-containing protein</fullName>
    </recommendedName>
</protein>
<reference evidence="2" key="1">
    <citation type="submission" date="2023-06" db="EMBL/GenBank/DDBJ databases">
        <authorList>
            <consortium name="Lawrence Berkeley National Laboratory"/>
            <person name="Ahrendt S."/>
            <person name="Sahu N."/>
            <person name="Indic B."/>
            <person name="Wong-Bajracharya J."/>
            <person name="Merenyi Z."/>
            <person name="Ke H.-M."/>
            <person name="Monk M."/>
            <person name="Kocsube S."/>
            <person name="Drula E."/>
            <person name="Lipzen A."/>
            <person name="Balint B."/>
            <person name="Henrissat B."/>
            <person name="Andreopoulos B."/>
            <person name="Martin F.M."/>
            <person name="Harder C.B."/>
            <person name="Rigling D."/>
            <person name="Ford K.L."/>
            <person name="Foster G.D."/>
            <person name="Pangilinan J."/>
            <person name="Papanicolaou A."/>
            <person name="Barry K."/>
            <person name="LaButti K."/>
            <person name="Viragh M."/>
            <person name="Koriabine M."/>
            <person name="Yan M."/>
            <person name="Riley R."/>
            <person name="Champramary S."/>
            <person name="Plett K.L."/>
            <person name="Tsai I.J."/>
            <person name="Slot J."/>
            <person name="Sipos G."/>
            <person name="Plett J."/>
            <person name="Nagy L.G."/>
            <person name="Grigoriev I.V."/>
        </authorList>
    </citation>
    <scope>NUCLEOTIDE SEQUENCE</scope>
    <source>
        <strain evidence="2">ICMP 16352</strain>
    </source>
</reference>
<accession>A0AA39P2W8</accession>
<sequence length="86" mass="10143">MTLHPHLKADDPMFWMHHGFVDYPWWKWQGDNETRINHDLNNIGYVLNGILRNRIYRVIYIRHSSQCNVADVLDTQTGLLCCTCAV</sequence>
<gene>
    <name evidence="2" type="ORF">IW261DRAFT_1492359</name>
</gene>